<organism evidence="2 3">
    <name type="scientific">Botrytis paeoniae</name>
    <dbReference type="NCBI Taxonomy" id="278948"/>
    <lineage>
        <taxon>Eukaryota</taxon>
        <taxon>Fungi</taxon>
        <taxon>Dikarya</taxon>
        <taxon>Ascomycota</taxon>
        <taxon>Pezizomycotina</taxon>
        <taxon>Leotiomycetes</taxon>
        <taxon>Helotiales</taxon>
        <taxon>Sclerotiniaceae</taxon>
        <taxon>Botrytis</taxon>
    </lineage>
</organism>
<protein>
    <submittedName>
        <fullName evidence="2">Uncharacterized protein</fullName>
    </submittedName>
</protein>
<feature type="transmembrane region" description="Helical" evidence="1">
    <location>
        <begin position="111"/>
        <end position="131"/>
    </location>
</feature>
<keyword evidence="1" id="KW-0812">Transmembrane</keyword>
<dbReference type="EMBL" id="PQXI01000245">
    <property type="protein sequence ID" value="TGO21049.1"/>
    <property type="molecule type" value="Genomic_DNA"/>
</dbReference>
<dbReference type="Proteomes" id="UP000297910">
    <property type="component" value="Unassembled WGS sequence"/>
</dbReference>
<feature type="transmembrane region" description="Helical" evidence="1">
    <location>
        <begin position="55"/>
        <end position="75"/>
    </location>
</feature>
<sequence>MAELTECPKPSFWAVFIGLAEQAVCDPSEFSNKEIAETISSLSTQGTMSPLPFELSQIIAIVLGFIVLMQSSLLSSPSNLMWLMKSTFSTLYKFILEPYIKFYKLVGPGKLFYLAFETFSIFLFIAFYHLYRGSIAGLGWGVRLYRPREAQSIAGIPKISPNCQLRECTIYLSAWCNKPFNMNAMMVNLRRKSNGKLEIYKGEKSFRLGSKRRITSISTEFIVRFKEMVGDLCARFRWTHAALLLLFALIIQIPAASANAQSIPGIILQCPGWATGVFLTCYRYTESAVIAKTQLIPGIYNQCLVAAKEVLRPGYQYMREAFQEATAGLRNISYESMNEEFLKQRRSESMRAVAVGDEYEVVHDSKQAFVTRFWNANNIVRHGLFLLLRAWFLFNFLPWIFHLLQQRIRRAADRRREART</sequence>
<feature type="transmembrane region" description="Helical" evidence="1">
    <location>
        <begin position="384"/>
        <end position="404"/>
    </location>
</feature>
<keyword evidence="3" id="KW-1185">Reference proteome</keyword>
<keyword evidence="1" id="KW-1133">Transmembrane helix</keyword>
<reference evidence="2 3" key="1">
    <citation type="submission" date="2017-12" db="EMBL/GenBank/DDBJ databases">
        <title>Comparative genomics of Botrytis spp.</title>
        <authorList>
            <person name="Valero-Jimenez C.A."/>
            <person name="Tapia P."/>
            <person name="Veloso J."/>
            <person name="Silva-Moreno E."/>
            <person name="Staats M."/>
            <person name="Valdes J.H."/>
            <person name="Van Kan J.A.L."/>
        </authorList>
    </citation>
    <scope>NUCLEOTIDE SEQUENCE [LARGE SCALE GENOMIC DNA]</scope>
    <source>
        <strain evidence="2 3">Bp0003</strain>
    </source>
</reference>
<name>A0A4Z1FCL0_9HELO</name>
<evidence type="ECO:0000313" key="2">
    <source>
        <dbReference type="EMBL" id="TGO21049.1"/>
    </source>
</evidence>
<gene>
    <name evidence="2" type="ORF">BPAE_0246g00150</name>
</gene>
<comment type="caution">
    <text evidence="2">The sequence shown here is derived from an EMBL/GenBank/DDBJ whole genome shotgun (WGS) entry which is preliminary data.</text>
</comment>
<proteinExistence type="predicted"/>
<evidence type="ECO:0000256" key="1">
    <source>
        <dbReference type="SAM" id="Phobius"/>
    </source>
</evidence>
<accession>A0A4Z1FCL0</accession>
<evidence type="ECO:0000313" key="3">
    <source>
        <dbReference type="Proteomes" id="UP000297910"/>
    </source>
</evidence>
<dbReference type="AlphaFoldDB" id="A0A4Z1FCL0"/>
<keyword evidence="1" id="KW-0472">Membrane</keyword>